<dbReference type="InterPro" id="IPR000847">
    <property type="entry name" value="LysR_HTH_N"/>
</dbReference>
<keyword evidence="4" id="KW-0010">Activator</keyword>
<comment type="caution">
    <text evidence="7">The sequence shown here is derived from an EMBL/GenBank/DDBJ whole genome shotgun (WGS) entry which is preliminary data.</text>
</comment>
<keyword evidence="3" id="KW-0238">DNA-binding</keyword>
<evidence type="ECO:0000256" key="4">
    <source>
        <dbReference type="ARBA" id="ARBA00023159"/>
    </source>
</evidence>
<dbReference type="PRINTS" id="PR00039">
    <property type="entry name" value="HTHLYSR"/>
</dbReference>
<dbReference type="Gene3D" id="1.10.10.10">
    <property type="entry name" value="Winged helix-like DNA-binding domain superfamily/Winged helix DNA-binding domain"/>
    <property type="match status" value="1"/>
</dbReference>
<sequence>MDFKRLGYFAQVAELGSLSKASDRVRITQPSLSRQMRLLEEELGVTLFVRGARGMHLTEAGEMLYARIAGPLREIGHAIYEVRSLPTEAGGHVVVGMPPTIVQMLAGGMARRVATHAPKVSLRIIDANSAHLLERMQSGELDIGILYGPTPSGLNASRLLEDELMLVAPPQSQVAREATIEFRRLADLPLILPGAVHGLTQLIESSAAKARIKLNIAVEADSHQLMKELVEAGLGYAILPHCAFAREAAMGRLAFVRITKPGLTRQLFLALKPEGEAAKASLQVESFIRQEVGALIQQGTWSAARACGIGES</sequence>
<dbReference type="Pfam" id="PF03466">
    <property type="entry name" value="LysR_substrate"/>
    <property type="match status" value="1"/>
</dbReference>
<evidence type="ECO:0000256" key="2">
    <source>
        <dbReference type="ARBA" id="ARBA00023015"/>
    </source>
</evidence>
<proteinExistence type="inferred from homology"/>
<keyword evidence="8" id="KW-1185">Reference proteome</keyword>
<organism evidence="7 8">
    <name type="scientific">Novosphingobium endophyticum</name>
    <dbReference type="NCBI Taxonomy" id="1955250"/>
    <lineage>
        <taxon>Bacteria</taxon>
        <taxon>Pseudomonadati</taxon>
        <taxon>Pseudomonadota</taxon>
        <taxon>Alphaproteobacteria</taxon>
        <taxon>Sphingomonadales</taxon>
        <taxon>Sphingomonadaceae</taxon>
        <taxon>Novosphingobium</taxon>
    </lineage>
</organism>
<protein>
    <submittedName>
        <fullName evidence="7">Transcriptional regulator</fullName>
    </submittedName>
</protein>
<gene>
    <name evidence="7" type="ORF">GCM10011494_02180</name>
</gene>
<dbReference type="FunFam" id="1.10.10.10:FF:000001">
    <property type="entry name" value="LysR family transcriptional regulator"/>
    <property type="match status" value="1"/>
</dbReference>
<dbReference type="InterPro" id="IPR036388">
    <property type="entry name" value="WH-like_DNA-bd_sf"/>
</dbReference>
<dbReference type="Gene3D" id="3.40.190.290">
    <property type="match status" value="1"/>
</dbReference>
<dbReference type="GO" id="GO:2000142">
    <property type="term" value="P:regulation of DNA-templated transcription initiation"/>
    <property type="evidence" value="ECO:0007669"/>
    <property type="project" value="TreeGrafter"/>
</dbReference>
<dbReference type="GO" id="GO:0003700">
    <property type="term" value="F:DNA-binding transcription factor activity"/>
    <property type="evidence" value="ECO:0007669"/>
    <property type="project" value="InterPro"/>
</dbReference>
<dbReference type="PROSITE" id="PS50931">
    <property type="entry name" value="HTH_LYSR"/>
    <property type="match status" value="1"/>
</dbReference>
<reference evidence="7" key="2">
    <citation type="submission" date="2020-09" db="EMBL/GenBank/DDBJ databases">
        <authorList>
            <person name="Sun Q."/>
            <person name="Zhou Y."/>
        </authorList>
    </citation>
    <scope>NUCLEOTIDE SEQUENCE</scope>
    <source>
        <strain evidence="7">CGMCC 1.15095</strain>
    </source>
</reference>
<dbReference type="GO" id="GO:0003677">
    <property type="term" value="F:DNA binding"/>
    <property type="evidence" value="ECO:0007669"/>
    <property type="project" value="UniProtKB-KW"/>
</dbReference>
<dbReference type="InterPro" id="IPR005119">
    <property type="entry name" value="LysR_subst-bd"/>
</dbReference>
<dbReference type="SUPFAM" id="SSF46785">
    <property type="entry name" value="Winged helix' DNA-binding domain"/>
    <property type="match status" value="1"/>
</dbReference>
<dbReference type="PANTHER" id="PTHR30293:SF0">
    <property type="entry name" value="NITROGEN ASSIMILATION REGULATORY PROTEIN NAC"/>
    <property type="match status" value="1"/>
</dbReference>
<evidence type="ECO:0000313" key="8">
    <source>
        <dbReference type="Proteomes" id="UP000608154"/>
    </source>
</evidence>
<dbReference type="RefSeq" id="WP_188767340.1">
    <property type="nucleotide sequence ID" value="NZ_BMHK01000001.1"/>
</dbReference>
<evidence type="ECO:0000259" key="6">
    <source>
        <dbReference type="PROSITE" id="PS50931"/>
    </source>
</evidence>
<name>A0A916TRL6_9SPHN</name>
<keyword evidence="5" id="KW-0804">Transcription</keyword>
<comment type="similarity">
    <text evidence="1">Belongs to the LysR transcriptional regulatory family.</text>
</comment>
<evidence type="ECO:0000256" key="5">
    <source>
        <dbReference type="ARBA" id="ARBA00023163"/>
    </source>
</evidence>
<accession>A0A916TRL6</accession>
<dbReference type="Proteomes" id="UP000608154">
    <property type="component" value="Unassembled WGS sequence"/>
</dbReference>
<evidence type="ECO:0000256" key="1">
    <source>
        <dbReference type="ARBA" id="ARBA00009437"/>
    </source>
</evidence>
<dbReference type="SUPFAM" id="SSF53850">
    <property type="entry name" value="Periplasmic binding protein-like II"/>
    <property type="match status" value="1"/>
</dbReference>
<dbReference type="EMBL" id="BMHK01000001">
    <property type="protein sequence ID" value="GGB87395.1"/>
    <property type="molecule type" value="Genomic_DNA"/>
</dbReference>
<feature type="domain" description="HTH lysR-type" evidence="6">
    <location>
        <begin position="1"/>
        <end position="58"/>
    </location>
</feature>
<keyword evidence="2" id="KW-0805">Transcription regulation</keyword>
<evidence type="ECO:0000256" key="3">
    <source>
        <dbReference type="ARBA" id="ARBA00023125"/>
    </source>
</evidence>
<dbReference type="Pfam" id="PF00126">
    <property type="entry name" value="HTH_1"/>
    <property type="match status" value="1"/>
</dbReference>
<evidence type="ECO:0000313" key="7">
    <source>
        <dbReference type="EMBL" id="GGB87395.1"/>
    </source>
</evidence>
<dbReference type="PANTHER" id="PTHR30293">
    <property type="entry name" value="TRANSCRIPTIONAL REGULATORY PROTEIN NAC-RELATED"/>
    <property type="match status" value="1"/>
</dbReference>
<dbReference type="AlphaFoldDB" id="A0A916TRL6"/>
<reference evidence="7" key="1">
    <citation type="journal article" date="2014" name="Int. J. Syst. Evol. Microbiol.">
        <title>Complete genome sequence of Corynebacterium casei LMG S-19264T (=DSM 44701T), isolated from a smear-ripened cheese.</title>
        <authorList>
            <consortium name="US DOE Joint Genome Institute (JGI-PGF)"/>
            <person name="Walter F."/>
            <person name="Albersmeier A."/>
            <person name="Kalinowski J."/>
            <person name="Ruckert C."/>
        </authorList>
    </citation>
    <scope>NUCLEOTIDE SEQUENCE</scope>
    <source>
        <strain evidence="7">CGMCC 1.15095</strain>
    </source>
</reference>
<dbReference type="InterPro" id="IPR036390">
    <property type="entry name" value="WH_DNA-bd_sf"/>
</dbReference>